<dbReference type="AlphaFoldDB" id="A0A8X6LQY6"/>
<name>A0A8X6LQY6_TRICU</name>
<evidence type="ECO:0000259" key="1">
    <source>
        <dbReference type="Pfam" id="PF14529"/>
    </source>
</evidence>
<dbReference type="Proteomes" id="UP000887116">
    <property type="component" value="Unassembled WGS sequence"/>
</dbReference>
<reference evidence="2" key="1">
    <citation type="submission" date="2020-07" db="EMBL/GenBank/DDBJ databases">
        <title>Multicomponent nature underlies the extraordinary mechanical properties of spider dragline silk.</title>
        <authorList>
            <person name="Kono N."/>
            <person name="Nakamura H."/>
            <person name="Mori M."/>
            <person name="Yoshida Y."/>
            <person name="Ohtoshi R."/>
            <person name="Malay A.D."/>
            <person name="Moran D.A.P."/>
            <person name="Tomita M."/>
            <person name="Numata K."/>
            <person name="Arakawa K."/>
        </authorList>
    </citation>
    <scope>NUCLEOTIDE SEQUENCE</scope>
</reference>
<dbReference type="Pfam" id="PF14529">
    <property type="entry name" value="Exo_endo_phos_2"/>
    <property type="match status" value="1"/>
</dbReference>
<dbReference type="InterPro" id="IPR036691">
    <property type="entry name" value="Endo/exonu/phosph_ase_sf"/>
</dbReference>
<comment type="caution">
    <text evidence="2">The sequence shown here is derived from an EMBL/GenBank/DDBJ whole genome shotgun (WGS) entry which is preliminary data.</text>
</comment>
<dbReference type="EMBL" id="BMAO01027485">
    <property type="protein sequence ID" value="GFR17437.1"/>
    <property type="molecule type" value="Genomic_DNA"/>
</dbReference>
<keyword evidence="3" id="KW-1185">Reference proteome</keyword>
<dbReference type="Gene3D" id="3.60.10.10">
    <property type="entry name" value="Endonuclease/exonuclease/phosphatase"/>
    <property type="match status" value="1"/>
</dbReference>
<evidence type="ECO:0000313" key="2">
    <source>
        <dbReference type="EMBL" id="GFR17437.1"/>
    </source>
</evidence>
<evidence type="ECO:0000313" key="3">
    <source>
        <dbReference type="Proteomes" id="UP000887116"/>
    </source>
</evidence>
<protein>
    <recommendedName>
        <fullName evidence="1">Endonuclease/exonuclease/phosphatase domain-containing protein</fullName>
    </recommendedName>
</protein>
<gene>
    <name evidence="2" type="primary">NCL1_25549</name>
    <name evidence="2" type="ORF">TNCT_735801</name>
</gene>
<dbReference type="OrthoDB" id="415822at2759"/>
<dbReference type="GO" id="GO:0003824">
    <property type="term" value="F:catalytic activity"/>
    <property type="evidence" value="ECO:0007669"/>
    <property type="project" value="InterPro"/>
</dbReference>
<accession>A0A8X6LQY6</accession>
<dbReference type="InterPro" id="IPR005135">
    <property type="entry name" value="Endo/exonuclease/phosphatase"/>
</dbReference>
<feature type="domain" description="Endonuclease/exonuclease/phosphatase" evidence="1">
    <location>
        <begin position="10"/>
        <end position="79"/>
    </location>
</feature>
<dbReference type="SUPFAM" id="SSF56219">
    <property type="entry name" value="DNase I-like"/>
    <property type="match status" value="1"/>
</dbReference>
<sequence>MMEEWVHFKVVGLYNPTNNVLNLERITSVSSHRNTIIMGDFNAHSTRWGYFKTSATSKPVEELLDNSALIKIHSRPTFLYYGGYSSTPHT</sequence>
<proteinExistence type="predicted"/>
<organism evidence="2 3">
    <name type="scientific">Trichonephila clavata</name>
    <name type="common">Joro spider</name>
    <name type="synonym">Nephila clavata</name>
    <dbReference type="NCBI Taxonomy" id="2740835"/>
    <lineage>
        <taxon>Eukaryota</taxon>
        <taxon>Metazoa</taxon>
        <taxon>Ecdysozoa</taxon>
        <taxon>Arthropoda</taxon>
        <taxon>Chelicerata</taxon>
        <taxon>Arachnida</taxon>
        <taxon>Araneae</taxon>
        <taxon>Araneomorphae</taxon>
        <taxon>Entelegynae</taxon>
        <taxon>Araneoidea</taxon>
        <taxon>Nephilidae</taxon>
        <taxon>Trichonephila</taxon>
    </lineage>
</organism>